<organism evidence="2 3">
    <name type="scientific">Rhamnusium bicolor</name>
    <dbReference type="NCBI Taxonomy" id="1586634"/>
    <lineage>
        <taxon>Eukaryota</taxon>
        <taxon>Metazoa</taxon>
        <taxon>Ecdysozoa</taxon>
        <taxon>Arthropoda</taxon>
        <taxon>Hexapoda</taxon>
        <taxon>Insecta</taxon>
        <taxon>Pterygota</taxon>
        <taxon>Neoptera</taxon>
        <taxon>Endopterygota</taxon>
        <taxon>Coleoptera</taxon>
        <taxon>Polyphaga</taxon>
        <taxon>Cucujiformia</taxon>
        <taxon>Chrysomeloidea</taxon>
        <taxon>Cerambycidae</taxon>
        <taxon>Lepturinae</taxon>
        <taxon>Rhagiini</taxon>
        <taxon>Rhamnusium</taxon>
    </lineage>
</organism>
<gene>
    <name evidence="2" type="ORF">NQ314_018762</name>
</gene>
<protein>
    <submittedName>
        <fullName evidence="2">Uncharacterized protein</fullName>
    </submittedName>
</protein>
<comment type="caution">
    <text evidence="2">The sequence shown here is derived from an EMBL/GenBank/DDBJ whole genome shotgun (WGS) entry which is preliminary data.</text>
</comment>
<evidence type="ECO:0000313" key="3">
    <source>
        <dbReference type="Proteomes" id="UP001162156"/>
    </source>
</evidence>
<name>A0AAV8WQQ4_9CUCU</name>
<evidence type="ECO:0000256" key="1">
    <source>
        <dbReference type="SAM" id="Coils"/>
    </source>
</evidence>
<keyword evidence="1" id="KW-0175">Coiled coil</keyword>
<evidence type="ECO:0000313" key="2">
    <source>
        <dbReference type="EMBL" id="KAJ8928668.1"/>
    </source>
</evidence>
<proteinExistence type="predicted"/>
<accession>A0AAV8WQQ4</accession>
<reference evidence="2" key="1">
    <citation type="journal article" date="2023" name="Insect Mol. Biol.">
        <title>Genome sequencing provides insights into the evolution of gene families encoding plant cell wall-degrading enzymes in longhorned beetles.</title>
        <authorList>
            <person name="Shin N.R."/>
            <person name="Okamura Y."/>
            <person name="Kirsch R."/>
            <person name="Pauchet Y."/>
        </authorList>
    </citation>
    <scope>NUCLEOTIDE SEQUENCE</scope>
    <source>
        <strain evidence="2">RBIC_L_NR</strain>
    </source>
</reference>
<dbReference type="AlphaFoldDB" id="A0AAV8WQQ4"/>
<keyword evidence="3" id="KW-1185">Reference proteome</keyword>
<dbReference type="Proteomes" id="UP001162156">
    <property type="component" value="Unassembled WGS sequence"/>
</dbReference>
<dbReference type="EMBL" id="JANEYF010005300">
    <property type="protein sequence ID" value="KAJ8928668.1"/>
    <property type="molecule type" value="Genomic_DNA"/>
</dbReference>
<feature type="coiled-coil region" evidence="1">
    <location>
        <begin position="7"/>
        <end position="44"/>
    </location>
</feature>
<sequence>METSNSLKAYKQLIKDLKQQQQDCQKEIEDLNELKEKYDQVSCKQYDDILKSYLQYKAAIEKKKLLYDCLKS</sequence>